<evidence type="ECO:0000256" key="2">
    <source>
        <dbReference type="ARBA" id="ARBA00022525"/>
    </source>
</evidence>
<dbReference type="Pfam" id="PF14449">
    <property type="entry name" value="PT-TG"/>
    <property type="match status" value="1"/>
</dbReference>
<dbReference type="InterPro" id="IPR050708">
    <property type="entry name" value="T6SS_VgrG/RHS"/>
</dbReference>
<comment type="subcellular location">
    <subcellularLocation>
        <location evidence="1">Secreted</location>
    </subcellularLocation>
</comment>
<evidence type="ECO:0000313" key="5">
    <source>
        <dbReference type="Proteomes" id="UP000094578"/>
    </source>
</evidence>
<gene>
    <name evidence="4" type="ORF">PTI45_04727</name>
</gene>
<evidence type="ECO:0000313" key="4">
    <source>
        <dbReference type="EMBL" id="ODP25937.1"/>
    </source>
</evidence>
<dbReference type="NCBIfam" id="TIGR03696">
    <property type="entry name" value="Rhs_assc_core"/>
    <property type="match status" value="1"/>
</dbReference>
<name>A0A1E3KWL7_9BACL</name>
<reference evidence="4 5" key="1">
    <citation type="submission" date="2016-08" db="EMBL/GenBank/DDBJ databases">
        <title>Genome sequencing of Paenibacillus sp. TI45-13ar, isolated from Korean traditional nuruk.</title>
        <authorList>
            <person name="Kim S.-J."/>
        </authorList>
    </citation>
    <scope>NUCLEOTIDE SEQUENCE [LARGE SCALE GENOMIC DNA]</scope>
    <source>
        <strain evidence="4 5">TI45-13ar</strain>
    </source>
</reference>
<comment type="caution">
    <text evidence="4">The sequence shown here is derived from an EMBL/GenBank/DDBJ whole genome shotgun (WGS) entry which is preliminary data.</text>
</comment>
<dbReference type="PANTHER" id="PTHR32305">
    <property type="match status" value="1"/>
</dbReference>
<keyword evidence="2" id="KW-0964">Secreted</keyword>
<dbReference type="AlphaFoldDB" id="A0A1E3KWL7"/>
<dbReference type="InterPro" id="IPR022385">
    <property type="entry name" value="Rhs_assc_core"/>
</dbReference>
<dbReference type="PANTHER" id="PTHR32305:SF15">
    <property type="entry name" value="PROTEIN RHSA-RELATED"/>
    <property type="match status" value="1"/>
</dbReference>
<keyword evidence="5" id="KW-1185">Reference proteome</keyword>
<dbReference type="GO" id="GO:0005576">
    <property type="term" value="C:extracellular region"/>
    <property type="evidence" value="ECO:0007669"/>
    <property type="project" value="UniProtKB-SubCell"/>
</dbReference>
<sequence length="415" mass="46405">MSNIYTLKYFTFLSLVMLFRYITQLAYHRNDHEWNDHEVCDQSRSCVVSSVDGNRCIRKPTAWYVYGNGLIGRQDTNGAYQSYHYDRRGSTLALTDAKGQLTDTYSYGTYGESLGHEGTTEQPFQYNGRDGVMTDPNGLYQMRARYYNPEIKRFVNRDVLSGSIDDGLTMNRYAYVNGNPISYIDPFGLSADSDEMLKTVGSGVADAIPYLGTVKAWQQEITGVDYITGQQLTTGDRVAETIGGVSALIPIPGAKYVGKYGTEVASDAGSWVIKQFGKGSISTRVDKIAYNGYYTRKQFRKILHNAIPTNHGFKHLKAKTINEAQSFSITGRKQAQYLPGINNTALKREALWKGNIVSEEKGAIYFIYDTGKPIGYDLGIETSWIRTEITSGGVFHGYPIAGKRLEEYLGKAVQR</sequence>
<evidence type="ECO:0000256" key="1">
    <source>
        <dbReference type="ARBA" id="ARBA00004613"/>
    </source>
</evidence>
<protein>
    <submittedName>
        <fullName evidence="4">tRNA3(Ser)-specific nuclease WapA</fullName>
    </submittedName>
</protein>
<dbReference type="InterPro" id="IPR027797">
    <property type="entry name" value="PT-TG_dom"/>
</dbReference>
<organism evidence="4 5">
    <name type="scientific">Paenibacillus nuruki</name>
    <dbReference type="NCBI Taxonomy" id="1886670"/>
    <lineage>
        <taxon>Bacteria</taxon>
        <taxon>Bacillati</taxon>
        <taxon>Bacillota</taxon>
        <taxon>Bacilli</taxon>
        <taxon>Bacillales</taxon>
        <taxon>Paenibacillaceae</taxon>
        <taxon>Paenibacillus</taxon>
    </lineage>
</organism>
<dbReference type="Proteomes" id="UP000094578">
    <property type="component" value="Unassembled WGS sequence"/>
</dbReference>
<dbReference type="EMBL" id="MDER01000108">
    <property type="protein sequence ID" value="ODP25937.1"/>
    <property type="molecule type" value="Genomic_DNA"/>
</dbReference>
<feature type="domain" description="Pre-toxin TG" evidence="3">
    <location>
        <begin position="199"/>
        <end position="260"/>
    </location>
</feature>
<dbReference type="PATRIC" id="fig|1886670.3.peg.4745"/>
<dbReference type="STRING" id="1886670.PTI45_04727"/>
<accession>A0A1E3KWL7</accession>
<proteinExistence type="predicted"/>
<dbReference type="Gene3D" id="2.180.10.10">
    <property type="entry name" value="RHS repeat-associated core"/>
    <property type="match status" value="1"/>
</dbReference>
<evidence type="ECO:0000259" key="3">
    <source>
        <dbReference type="Pfam" id="PF14449"/>
    </source>
</evidence>